<evidence type="ECO:0000256" key="2">
    <source>
        <dbReference type="ARBA" id="ARBA00013267"/>
    </source>
</evidence>
<dbReference type="HAMAP" id="MF_01161">
    <property type="entry name" value="tRNA_Ile_lys_synt"/>
    <property type="match status" value="1"/>
</dbReference>
<comment type="subcellular location">
    <subcellularLocation>
        <location evidence="1">Cytoplasm</location>
    </subcellularLocation>
</comment>
<dbReference type="EC" id="6.3.4.19" evidence="2"/>
<dbReference type="Gene3D" id="3.40.50.620">
    <property type="entry name" value="HUPs"/>
    <property type="match status" value="1"/>
</dbReference>
<dbReference type="GO" id="GO:0032267">
    <property type="term" value="F:tRNA(Ile)-lysidine synthase activity"/>
    <property type="evidence" value="ECO:0007669"/>
    <property type="project" value="UniProtKB-EC"/>
</dbReference>
<organism evidence="10">
    <name type="scientific">marine sediment metagenome</name>
    <dbReference type="NCBI Taxonomy" id="412755"/>
    <lineage>
        <taxon>unclassified sequences</taxon>
        <taxon>metagenomes</taxon>
        <taxon>ecological metagenomes</taxon>
    </lineage>
</organism>
<evidence type="ECO:0000256" key="8">
    <source>
        <dbReference type="ARBA" id="ARBA00048539"/>
    </source>
</evidence>
<dbReference type="SUPFAM" id="SSF52402">
    <property type="entry name" value="Adenine nucleotide alpha hydrolases-like"/>
    <property type="match status" value="1"/>
</dbReference>
<proteinExistence type="inferred from homology"/>
<dbReference type="NCBIfam" id="TIGR02433">
    <property type="entry name" value="lysidine_TilS_C"/>
    <property type="match status" value="1"/>
</dbReference>
<accession>X1ATS1</accession>
<reference evidence="10" key="1">
    <citation type="journal article" date="2014" name="Front. Microbiol.">
        <title>High frequency of phylogenetically diverse reductive dehalogenase-homologous genes in deep subseafloor sedimentary metagenomes.</title>
        <authorList>
            <person name="Kawai M."/>
            <person name="Futagami T."/>
            <person name="Toyoda A."/>
            <person name="Takaki Y."/>
            <person name="Nishi S."/>
            <person name="Hori S."/>
            <person name="Arai W."/>
            <person name="Tsubouchi T."/>
            <person name="Morono Y."/>
            <person name="Uchiyama I."/>
            <person name="Ito T."/>
            <person name="Fujiyama A."/>
            <person name="Inagaki F."/>
            <person name="Takami H."/>
        </authorList>
    </citation>
    <scope>NUCLEOTIDE SEQUENCE</scope>
    <source>
        <strain evidence="10">Expedition CK06-06</strain>
    </source>
</reference>
<dbReference type="CDD" id="cd01992">
    <property type="entry name" value="TilS_N"/>
    <property type="match status" value="1"/>
</dbReference>
<keyword evidence="5" id="KW-0819">tRNA processing</keyword>
<evidence type="ECO:0000256" key="4">
    <source>
        <dbReference type="ARBA" id="ARBA00022598"/>
    </source>
</evidence>
<gene>
    <name evidence="10" type="ORF">S01H4_02210</name>
</gene>
<dbReference type="InterPro" id="IPR012094">
    <property type="entry name" value="tRNA_Ile_lys_synt"/>
</dbReference>
<name>X1ATS1_9ZZZZ</name>
<comment type="catalytic activity">
    <reaction evidence="8">
        <text>cytidine(34) in tRNA(Ile2) + L-lysine + ATP = lysidine(34) in tRNA(Ile2) + AMP + diphosphate + H(+)</text>
        <dbReference type="Rhea" id="RHEA:43744"/>
        <dbReference type="Rhea" id="RHEA-COMP:10625"/>
        <dbReference type="Rhea" id="RHEA-COMP:10670"/>
        <dbReference type="ChEBI" id="CHEBI:15378"/>
        <dbReference type="ChEBI" id="CHEBI:30616"/>
        <dbReference type="ChEBI" id="CHEBI:32551"/>
        <dbReference type="ChEBI" id="CHEBI:33019"/>
        <dbReference type="ChEBI" id="CHEBI:82748"/>
        <dbReference type="ChEBI" id="CHEBI:83665"/>
        <dbReference type="ChEBI" id="CHEBI:456215"/>
        <dbReference type="EC" id="6.3.4.19"/>
    </reaction>
</comment>
<comment type="caution">
    <text evidence="10">The sequence shown here is derived from an EMBL/GenBank/DDBJ whole genome shotgun (WGS) entry which is preliminary data.</text>
</comment>
<dbReference type="InterPro" id="IPR012796">
    <property type="entry name" value="Lysidine-tRNA-synth_C"/>
</dbReference>
<evidence type="ECO:0000313" key="10">
    <source>
        <dbReference type="EMBL" id="GAG72677.1"/>
    </source>
</evidence>
<dbReference type="PANTHER" id="PTHR43033:SF1">
    <property type="entry name" value="TRNA(ILE)-LYSIDINE SYNTHASE-RELATED"/>
    <property type="match status" value="1"/>
</dbReference>
<feature type="domain" description="Lysidine-tRNA(Ile) synthetase C-terminal" evidence="9">
    <location>
        <begin position="388"/>
        <end position="460"/>
    </location>
</feature>
<dbReference type="SUPFAM" id="SSF56037">
    <property type="entry name" value="PheT/TilS domain"/>
    <property type="match status" value="1"/>
</dbReference>
<dbReference type="InterPro" id="IPR011063">
    <property type="entry name" value="TilS/TtcA_N"/>
</dbReference>
<evidence type="ECO:0000256" key="6">
    <source>
        <dbReference type="ARBA" id="ARBA00022741"/>
    </source>
</evidence>
<dbReference type="AlphaFoldDB" id="X1ATS1"/>
<dbReference type="GO" id="GO:0005524">
    <property type="term" value="F:ATP binding"/>
    <property type="evidence" value="ECO:0007669"/>
    <property type="project" value="UniProtKB-KW"/>
</dbReference>
<dbReference type="GO" id="GO:0008033">
    <property type="term" value="P:tRNA processing"/>
    <property type="evidence" value="ECO:0007669"/>
    <property type="project" value="UniProtKB-KW"/>
</dbReference>
<dbReference type="NCBIfam" id="TIGR02432">
    <property type="entry name" value="lysidine_TilS_N"/>
    <property type="match status" value="1"/>
</dbReference>
<keyword evidence="6" id="KW-0547">Nucleotide-binding</keyword>
<keyword evidence="7" id="KW-0067">ATP-binding</keyword>
<dbReference type="InterPro" id="IPR014729">
    <property type="entry name" value="Rossmann-like_a/b/a_fold"/>
</dbReference>
<evidence type="ECO:0000259" key="9">
    <source>
        <dbReference type="SMART" id="SM00977"/>
    </source>
</evidence>
<dbReference type="GO" id="GO:0005737">
    <property type="term" value="C:cytoplasm"/>
    <property type="evidence" value="ECO:0007669"/>
    <property type="project" value="UniProtKB-SubCell"/>
</dbReference>
<evidence type="ECO:0000256" key="1">
    <source>
        <dbReference type="ARBA" id="ARBA00004496"/>
    </source>
</evidence>
<dbReference type="Gene3D" id="1.20.59.20">
    <property type="match status" value="1"/>
</dbReference>
<dbReference type="EMBL" id="BART01000466">
    <property type="protein sequence ID" value="GAG72677.1"/>
    <property type="molecule type" value="Genomic_DNA"/>
</dbReference>
<dbReference type="SUPFAM" id="SSF82829">
    <property type="entry name" value="MesJ substrate recognition domain-like"/>
    <property type="match status" value="1"/>
</dbReference>
<dbReference type="SMART" id="SM00977">
    <property type="entry name" value="TilS_C"/>
    <property type="match status" value="1"/>
</dbReference>
<sequence>MMIGKTDLVDKVKETIDEYNMLISGDKVLVSVSAGPDSMALLHTLLKLKNIYDINLHLFHLDHLTREGQSSIDAKFVKELSEKLGINLTLYVKSAEKYVKEKGLSFETGARELRLNLIQKVANQEKITKIATGHNANDLAETILMRLMRGTGTKGMIGISPTQGKFIRPLIYIFRDEIEKFCYENKINYRVDQTNLESYYFRNAIRNKLIPLMREISKKDFLKNLINFSKIYLEEDRFLNSLTKKIYYKISKRKNNDVYIPIIELKNLPPALNRRLLRLAIEEKKGELLDISFNAVEDIIDSLKNETEFFEFNLPKFMKVVKDKENLVIKKIEKQKIFFKKEIPMEGTCILETLNLVIETKIVDGKDAKIKDDKTTAYLDYESIIPKLYVRPWEFGDRFIPLGLDKGKKLQDFFVDEKVAQEKRKTIPILVDSEKIVWIVGYRIDERVKVKPETRKVLIINVKELS</sequence>
<evidence type="ECO:0000256" key="5">
    <source>
        <dbReference type="ARBA" id="ARBA00022694"/>
    </source>
</evidence>
<evidence type="ECO:0000256" key="3">
    <source>
        <dbReference type="ARBA" id="ARBA00022490"/>
    </source>
</evidence>
<dbReference type="PANTHER" id="PTHR43033">
    <property type="entry name" value="TRNA(ILE)-LYSIDINE SYNTHASE-RELATED"/>
    <property type="match status" value="1"/>
</dbReference>
<dbReference type="Pfam" id="PF01171">
    <property type="entry name" value="ATP_bind_3"/>
    <property type="match status" value="1"/>
</dbReference>
<dbReference type="InterPro" id="IPR012795">
    <property type="entry name" value="tRNA_Ile_lys_synt_N"/>
</dbReference>
<evidence type="ECO:0000256" key="7">
    <source>
        <dbReference type="ARBA" id="ARBA00022840"/>
    </source>
</evidence>
<keyword evidence="4" id="KW-0436">Ligase</keyword>
<keyword evidence="3" id="KW-0963">Cytoplasm</keyword>
<protein>
    <recommendedName>
        <fullName evidence="2">tRNA(Ile)-lysidine synthetase</fullName>
        <ecNumber evidence="2">6.3.4.19</ecNumber>
    </recommendedName>
</protein>
<dbReference type="Pfam" id="PF11734">
    <property type="entry name" value="TilS_C"/>
    <property type="match status" value="1"/>
</dbReference>